<dbReference type="RefSeq" id="WP_093139744.1">
    <property type="nucleotide sequence ID" value="NZ_FOXF01000001.1"/>
</dbReference>
<accession>A0A662ZH74</accession>
<feature type="signal peptide" evidence="7">
    <location>
        <begin position="1"/>
        <end position="24"/>
    </location>
</feature>
<evidence type="ECO:0000313" key="9">
    <source>
        <dbReference type="Proteomes" id="UP000243745"/>
    </source>
</evidence>
<gene>
    <name evidence="8" type="ORF">SAMN02910344_00002</name>
</gene>
<dbReference type="Gene3D" id="3.30.160.150">
    <property type="entry name" value="Lipoprotein like domain"/>
    <property type="match status" value="1"/>
</dbReference>
<keyword evidence="9" id="KW-1185">Reference proteome</keyword>
<dbReference type="GO" id="GO:0043165">
    <property type="term" value="P:Gram-negative-bacterium-type cell outer membrane assembly"/>
    <property type="evidence" value="ECO:0007669"/>
    <property type="project" value="InterPro"/>
</dbReference>
<dbReference type="GO" id="GO:0015920">
    <property type="term" value="P:lipopolysaccharide transport"/>
    <property type="evidence" value="ECO:0007669"/>
    <property type="project" value="TreeGrafter"/>
</dbReference>
<sequence length="228" mass="25339">MKNIRGILPIIPLTLLCGCGFHLAGTNDITNDFDEIILAGNNNDILFKNLNKELSLEGVNVIIGSPDISEYLEGDIPVLTCSELKNDSKVLSVSSDSQEIEYAYKNQISCTFFSRGYEPYLISSTLDRSFLNKSGATLSQLTEEQAIRNEVVDIFTDQILFRVRHASLKPVKKADEQNTDGKEEPTTIVINGTGGTSSEEKTEVFEIQSDDDLKKLEQEKNISINPDR</sequence>
<evidence type="ECO:0000256" key="2">
    <source>
        <dbReference type="ARBA" id="ARBA00023136"/>
    </source>
</evidence>
<feature type="chain" id="PRO_5025071925" evidence="7">
    <location>
        <begin position="25"/>
        <end position="228"/>
    </location>
</feature>
<dbReference type="PANTHER" id="PTHR38098">
    <property type="entry name" value="LPS-ASSEMBLY LIPOPROTEIN LPTE"/>
    <property type="match status" value="1"/>
</dbReference>
<evidence type="ECO:0000256" key="7">
    <source>
        <dbReference type="SAM" id="SignalP"/>
    </source>
</evidence>
<evidence type="ECO:0000313" key="8">
    <source>
        <dbReference type="EMBL" id="SFO95957.1"/>
    </source>
</evidence>
<dbReference type="EMBL" id="FOXF01000001">
    <property type="protein sequence ID" value="SFO95957.1"/>
    <property type="molecule type" value="Genomic_DNA"/>
</dbReference>
<dbReference type="PROSITE" id="PS51257">
    <property type="entry name" value="PROKAR_LIPOPROTEIN"/>
    <property type="match status" value="1"/>
</dbReference>
<evidence type="ECO:0000256" key="6">
    <source>
        <dbReference type="SAM" id="MobiDB-lite"/>
    </source>
</evidence>
<dbReference type="GO" id="GO:0019867">
    <property type="term" value="C:outer membrane"/>
    <property type="evidence" value="ECO:0007669"/>
    <property type="project" value="InterPro"/>
</dbReference>
<reference evidence="8 9" key="1">
    <citation type="submission" date="2016-10" db="EMBL/GenBank/DDBJ databases">
        <authorList>
            <person name="Varghese N."/>
            <person name="Submissions S."/>
        </authorList>
    </citation>
    <scope>NUCLEOTIDE SEQUENCE [LARGE SCALE GENOMIC DNA]</scope>
    <source>
        <strain evidence="8 9">DSM 1361</strain>
    </source>
</reference>
<proteinExistence type="predicted"/>
<evidence type="ECO:0000256" key="5">
    <source>
        <dbReference type="ARBA" id="ARBA00023288"/>
    </source>
</evidence>
<evidence type="ECO:0000256" key="4">
    <source>
        <dbReference type="ARBA" id="ARBA00023237"/>
    </source>
</evidence>
<feature type="region of interest" description="Disordered" evidence="6">
    <location>
        <begin position="172"/>
        <end position="202"/>
    </location>
</feature>
<keyword evidence="5 8" id="KW-0449">Lipoprotein</keyword>
<dbReference type="AlphaFoldDB" id="A0A662ZH74"/>
<organism evidence="8 9">
    <name type="scientific">Ruminobacter amylophilus</name>
    <dbReference type="NCBI Taxonomy" id="867"/>
    <lineage>
        <taxon>Bacteria</taxon>
        <taxon>Pseudomonadati</taxon>
        <taxon>Pseudomonadota</taxon>
        <taxon>Gammaproteobacteria</taxon>
        <taxon>Aeromonadales</taxon>
        <taxon>Succinivibrionaceae</taxon>
        <taxon>Ruminobacter</taxon>
    </lineage>
</organism>
<dbReference type="OrthoDB" id="5801564at2"/>
<evidence type="ECO:0000256" key="1">
    <source>
        <dbReference type="ARBA" id="ARBA00022729"/>
    </source>
</evidence>
<keyword evidence="2" id="KW-0472">Membrane</keyword>
<dbReference type="PANTHER" id="PTHR38098:SF1">
    <property type="entry name" value="LPS-ASSEMBLY LIPOPROTEIN LPTE"/>
    <property type="match status" value="1"/>
</dbReference>
<keyword evidence="1 7" id="KW-0732">Signal</keyword>
<dbReference type="Proteomes" id="UP000243745">
    <property type="component" value="Unassembled WGS sequence"/>
</dbReference>
<dbReference type="GO" id="GO:0001530">
    <property type="term" value="F:lipopolysaccharide binding"/>
    <property type="evidence" value="ECO:0007669"/>
    <property type="project" value="TreeGrafter"/>
</dbReference>
<keyword evidence="4" id="KW-0998">Cell outer membrane</keyword>
<name>A0A662ZH74_9GAMM</name>
<dbReference type="GO" id="GO:1990351">
    <property type="term" value="C:transporter complex"/>
    <property type="evidence" value="ECO:0007669"/>
    <property type="project" value="TreeGrafter"/>
</dbReference>
<feature type="compositionally biased region" description="Basic and acidic residues" evidence="6">
    <location>
        <begin position="172"/>
        <end position="185"/>
    </location>
</feature>
<keyword evidence="3" id="KW-0564">Palmitate</keyword>
<protein>
    <submittedName>
        <fullName evidence="8">Outer membrane lipoprotein LptE/RlpB (LPS assembly)</fullName>
    </submittedName>
</protein>
<evidence type="ECO:0000256" key="3">
    <source>
        <dbReference type="ARBA" id="ARBA00023139"/>
    </source>
</evidence>
<dbReference type="InterPro" id="IPR007485">
    <property type="entry name" value="LPS_assembly_LptE"/>
</dbReference>